<sequence length="112" mass="12191">MIQFRLILLLLPIIGALAAIRCYTGQETHPGQGMPFTSVDCPMASYCFKSYTKRRDDSYSVTKSCGDPGKCFKEGCEGSSDEQSCCCSGDLCNSTSSLATGLVLLLTFFRVF</sequence>
<dbReference type="PANTHER" id="PTHR34721">
    <property type="entry name" value="PROTEIN CBG09734"/>
    <property type="match status" value="1"/>
</dbReference>
<gene>
    <name evidence="2" type="ORF">KIN20_021043</name>
</gene>
<dbReference type="AlphaFoldDB" id="A0AAD5MS44"/>
<feature type="signal peptide" evidence="1">
    <location>
        <begin position="1"/>
        <end position="18"/>
    </location>
</feature>
<evidence type="ECO:0000256" key="1">
    <source>
        <dbReference type="SAM" id="SignalP"/>
    </source>
</evidence>
<dbReference type="CDD" id="cd00117">
    <property type="entry name" value="TFP"/>
    <property type="match status" value="1"/>
</dbReference>
<keyword evidence="3" id="KW-1185">Reference proteome</keyword>
<accession>A0AAD5MS44</accession>
<dbReference type="InterPro" id="IPR045860">
    <property type="entry name" value="Snake_toxin-like_sf"/>
</dbReference>
<reference evidence="2" key="1">
    <citation type="submission" date="2021-06" db="EMBL/GenBank/DDBJ databases">
        <title>Parelaphostrongylus tenuis whole genome reference sequence.</title>
        <authorList>
            <person name="Garwood T.J."/>
            <person name="Larsen P.A."/>
            <person name="Fountain-Jones N.M."/>
            <person name="Garbe J.R."/>
            <person name="Macchietto M.G."/>
            <person name="Kania S.A."/>
            <person name="Gerhold R.W."/>
            <person name="Richards J.E."/>
            <person name="Wolf T.M."/>
        </authorList>
    </citation>
    <scope>NUCLEOTIDE SEQUENCE</scope>
    <source>
        <strain evidence="2">MNPRO001-30</strain>
        <tissue evidence="2">Meninges</tissue>
    </source>
</reference>
<name>A0AAD5MS44_PARTN</name>
<dbReference type="EMBL" id="JAHQIW010004259">
    <property type="protein sequence ID" value="KAJ1361718.1"/>
    <property type="molecule type" value="Genomic_DNA"/>
</dbReference>
<dbReference type="SUPFAM" id="SSF57302">
    <property type="entry name" value="Snake toxin-like"/>
    <property type="match status" value="1"/>
</dbReference>
<dbReference type="PANTHER" id="PTHR34721:SF8">
    <property type="entry name" value="ACTIVIN_RECP DOMAIN-CONTAINING PROTEIN"/>
    <property type="match status" value="1"/>
</dbReference>
<feature type="chain" id="PRO_5042297071" evidence="1">
    <location>
        <begin position="19"/>
        <end position="112"/>
    </location>
</feature>
<proteinExistence type="predicted"/>
<protein>
    <submittedName>
        <fullName evidence="2">Uncharacterized protein</fullName>
    </submittedName>
</protein>
<comment type="caution">
    <text evidence="2">The sequence shown here is derived from an EMBL/GenBank/DDBJ whole genome shotgun (WGS) entry which is preliminary data.</text>
</comment>
<evidence type="ECO:0000313" key="2">
    <source>
        <dbReference type="EMBL" id="KAJ1361718.1"/>
    </source>
</evidence>
<organism evidence="2 3">
    <name type="scientific">Parelaphostrongylus tenuis</name>
    <name type="common">Meningeal worm</name>
    <dbReference type="NCBI Taxonomy" id="148309"/>
    <lineage>
        <taxon>Eukaryota</taxon>
        <taxon>Metazoa</taxon>
        <taxon>Ecdysozoa</taxon>
        <taxon>Nematoda</taxon>
        <taxon>Chromadorea</taxon>
        <taxon>Rhabditida</taxon>
        <taxon>Rhabditina</taxon>
        <taxon>Rhabditomorpha</taxon>
        <taxon>Strongyloidea</taxon>
        <taxon>Metastrongylidae</taxon>
        <taxon>Parelaphostrongylus</taxon>
    </lineage>
</organism>
<keyword evidence="1" id="KW-0732">Signal</keyword>
<dbReference type="Proteomes" id="UP001196413">
    <property type="component" value="Unassembled WGS sequence"/>
</dbReference>
<evidence type="ECO:0000313" key="3">
    <source>
        <dbReference type="Proteomes" id="UP001196413"/>
    </source>
</evidence>